<sequence>MRGGCHERRMIRPRTLSTNSLKKGLTMQHRRFLTLILVAFAVTAVAWTVESSQPSGVVNINTASSEELELLPRVGPALAGRIIEFREANGPFQTVDEILAVKGIGESSFEKLEPFIVTSGATTLADKVRMARSTGDENVAD</sequence>
<dbReference type="GO" id="GO:0015627">
    <property type="term" value="C:type II protein secretion system complex"/>
    <property type="evidence" value="ECO:0007669"/>
    <property type="project" value="TreeGrafter"/>
</dbReference>
<name>A0A8J6Y0F7_9BACT</name>
<evidence type="ECO:0000313" key="2">
    <source>
        <dbReference type="EMBL" id="MBD3870461.1"/>
    </source>
</evidence>
<dbReference type="Pfam" id="PF12836">
    <property type="entry name" value="HHH_3"/>
    <property type="match status" value="1"/>
</dbReference>
<dbReference type="InterPro" id="IPR010994">
    <property type="entry name" value="RuvA_2-like"/>
</dbReference>
<proteinExistence type="predicted"/>
<reference evidence="2 3" key="1">
    <citation type="submission" date="2020-08" db="EMBL/GenBank/DDBJ databases">
        <title>Acidobacteriota in marine sediments use diverse sulfur dissimilation pathways.</title>
        <authorList>
            <person name="Wasmund K."/>
        </authorList>
    </citation>
    <scope>NUCLEOTIDE SEQUENCE [LARGE SCALE GENOMIC DNA]</scope>
    <source>
        <strain evidence="2">MAG AM3-A</strain>
    </source>
</reference>
<dbReference type="InterPro" id="IPR004509">
    <property type="entry name" value="Competence_ComEA_HhH"/>
</dbReference>
<feature type="domain" description="Helix-hairpin-helix DNA-binding motif class 1" evidence="1">
    <location>
        <begin position="96"/>
        <end position="115"/>
    </location>
</feature>
<dbReference type="SMART" id="SM00278">
    <property type="entry name" value="HhH1"/>
    <property type="match status" value="2"/>
</dbReference>
<comment type="caution">
    <text evidence="2">The sequence shown here is derived from an EMBL/GenBank/DDBJ whole genome shotgun (WGS) entry which is preliminary data.</text>
</comment>
<organism evidence="2 3">
    <name type="scientific">Candidatus Sulfomarinibacter kjeldsenii</name>
    <dbReference type="NCBI Taxonomy" id="2885994"/>
    <lineage>
        <taxon>Bacteria</taxon>
        <taxon>Pseudomonadati</taxon>
        <taxon>Acidobacteriota</taxon>
        <taxon>Thermoanaerobaculia</taxon>
        <taxon>Thermoanaerobaculales</taxon>
        <taxon>Candidatus Sulfomarinibacteraceae</taxon>
        <taxon>Candidatus Sulfomarinibacter</taxon>
    </lineage>
</organism>
<dbReference type="Gene3D" id="1.10.150.320">
    <property type="entry name" value="Photosystem II 12 kDa extrinsic protein"/>
    <property type="match status" value="1"/>
</dbReference>
<evidence type="ECO:0000259" key="1">
    <source>
        <dbReference type="SMART" id="SM00278"/>
    </source>
</evidence>
<gene>
    <name evidence="2" type="ORF">IFJ97_03780</name>
</gene>
<dbReference type="GO" id="GO:0006281">
    <property type="term" value="P:DNA repair"/>
    <property type="evidence" value="ECO:0007669"/>
    <property type="project" value="InterPro"/>
</dbReference>
<evidence type="ECO:0000313" key="3">
    <source>
        <dbReference type="Proteomes" id="UP000598633"/>
    </source>
</evidence>
<accession>A0A8J6Y0F7</accession>
<dbReference type="Proteomes" id="UP000598633">
    <property type="component" value="Unassembled WGS sequence"/>
</dbReference>
<dbReference type="PANTHER" id="PTHR21180:SF32">
    <property type="entry name" value="ENDONUCLEASE_EXONUCLEASE_PHOSPHATASE FAMILY DOMAIN-CONTAINING PROTEIN 1"/>
    <property type="match status" value="1"/>
</dbReference>
<dbReference type="InterPro" id="IPR051675">
    <property type="entry name" value="Endo/Exo/Phosphatase_dom_1"/>
</dbReference>
<dbReference type="PANTHER" id="PTHR21180">
    <property type="entry name" value="ENDONUCLEASE/EXONUCLEASE/PHOSPHATASE FAMILY DOMAIN-CONTAINING PROTEIN 1"/>
    <property type="match status" value="1"/>
</dbReference>
<dbReference type="NCBIfam" id="TIGR00426">
    <property type="entry name" value="competence protein ComEA helix-hairpin-helix repeat region"/>
    <property type="match status" value="1"/>
</dbReference>
<dbReference type="GO" id="GO:0003677">
    <property type="term" value="F:DNA binding"/>
    <property type="evidence" value="ECO:0007669"/>
    <property type="project" value="InterPro"/>
</dbReference>
<dbReference type="EMBL" id="JACXWA010000062">
    <property type="protein sequence ID" value="MBD3870461.1"/>
    <property type="molecule type" value="Genomic_DNA"/>
</dbReference>
<protein>
    <submittedName>
        <fullName evidence="2">Helix-hairpin-helix domain-containing protein</fullName>
    </submittedName>
</protein>
<dbReference type="AlphaFoldDB" id="A0A8J6Y0F7"/>
<dbReference type="GO" id="GO:0015628">
    <property type="term" value="P:protein secretion by the type II secretion system"/>
    <property type="evidence" value="ECO:0007669"/>
    <property type="project" value="TreeGrafter"/>
</dbReference>
<dbReference type="InterPro" id="IPR003583">
    <property type="entry name" value="Hlx-hairpin-Hlx_DNA-bd_motif"/>
</dbReference>
<dbReference type="SUPFAM" id="SSF47781">
    <property type="entry name" value="RuvA domain 2-like"/>
    <property type="match status" value="1"/>
</dbReference>
<feature type="domain" description="Helix-hairpin-helix DNA-binding motif class 1" evidence="1">
    <location>
        <begin position="66"/>
        <end position="85"/>
    </location>
</feature>